<dbReference type="RefSeq" id="WP_314803239.1">
    <property type="nucleotide sequence ID" value="NZ_CP130319.1"/>
</dbReference>
<dbReference type="PANTHER" id="PTHR43249">
    <property type="entry name" value="UDP-N-ACETYL-2-AMINO-2-DEOXY-D-GLUCURONATE OXIDASE"/>
    <property type="match status" value="1"/>
</dbReference>
<dbReference type="SUPFAM" id="SSF55347">
    <property type="entry name" value="Glyceraldehyde-3-phosphate dehydrogenase-like, C-terminal domain"/>
    <property type="match status" value="1"/>
</dbReference>
<protein>
    <submittedName>
        <fullName evidence="3">Gfo/Idh/MocA family oxidoreductase</fullName>
    </submittedName>
</protein>
<evidence type="ECO:0000313" key="3">
    <source>
        <dbReference type="EMBL" id="WNR46003.1"/>
    </source>
</evidence>
<dbReference type="Pfam" id="PF22725">
    <property type="entry name" value="GFO_IDH_MocA_C3"/>
    <property type="match status" value="1"/>
</dbReference>
<dbReference type="SUPFAM" id="SSF51735">
    <property type="entry name" value="NAD(P)-binding Rossmann-fold domains"/>
    <property type="match status" value="1"/>
</dbReference>
<keyword evidence="4" id="KW-1185">Reference proteome</keyword>
<organism evidence="3 4">
    <name type="scientific">Paenibacillus roseopurpureus</name>
    <dbReference type="NCBI Taxonomy" id="2918901"/>
    <lineage>
        <taxon>Bacteria</taxon>
        <taxon>Bacillati</taxon>
        <taxon>Bacillota</taxon>
        <taxon>Bacilli</taxon>
        <taxon>Bacillales</taxon>
        <taxon>Paenibacillaceae</taxon>
        <taxon>Paenibacillus</taxon>
    </lineage>
</organism>
<dbReference type="InterPro" id="IPR052515">
    <property type="entry name" value="Gfo/Idh/MocA_Oxidoreductase"/>
</dbReference>
<dbReference type="AlphaFoldDB" id="A0AA96LTZ3"/>
<dbReference type="Pfam" id="PF01408">
    <property type="entry name" value="GFO_IDH_MocA"/>
    <property type="match status" value="1"/>
</dbReference>
<evidence type="ECO:0000259" key="2">
    <source>
        <dbReference type="Pfam" id="PF22725"/>
    </source>
</evidence>
<feature type="domain" description="GFO/IDH/MocA-like oxidoreductase" evidence="2">
    <location>
        <begin position="136"/>
        <end position="276"/>
    </location>
</feature>
<evidence type="ECO:0000259" key="1">
    <source>
        <dbReference type="Pfam" id="PF01408"/>
    </source>
</evidence>
<gene>
    <name evidence="3" type="ORF">MJB10_07880</name>
</gene>
<dbReference type="InterPro" id="IPR036291">
    <property type="entry name" value="NAD(P)-bd_dom_sf"/>
</dbReference>
<dbReference type="Gene3D" id="3.30.360.10">
    <property type="entry name" value="Dihydrodipicolinate Reductase, domain 2"/>
    <property type="match status" value="1"/>
</dbReference>
<dbReference type="Gene3D" id="3.40.50.720">
    <property type="entry name" value="NAD(P)-binding Rossmann-like Domain"/>
    <property type="match status" value="1"/>
</dbReference>
<name>A0AA96LTZ3_9BACL</name>
<proteinExistence type="predicted"/>
<dbReference type="PANTHER" id="PTHR43249:SF1">
    <property type="entry name" value="D-GLUCOSIDE 3-DEHYDROGENASE"/>
    <property type="match status" value="1"/>
</dbReference>
<dbReference type="KEGG" id="proo:MJB10_07880"/>
<feature type="domain" description="Gfo/Idh/MocA-like oxidoreductase N-terminal" evidence="1">
    <location>
        <begin position="6"/>
        <end position="122"/>
    </location>
</feature>
<dbReference type="Proteomes" id="UP001304650">
    <property type="component" value="Chromosome"/>
</dbReference>
<dbReference type="InterPro" id="IPR055170">
    <property type="entry name" value="GFO_IDH_MocA-like_dom"/>
</dbReference>
<dbReference type="EMBL" id="CP130319">
    <property type="protein sequence ID" value="WNR46003.1"/>
    <property type="molecule type" value="Genomic_DNA"/>
</dbReference>
<sequence length="355" mass="38885">MSSKLKLGVIGTGNIFRGAHLPVWLGHSEVEIVALCDVAMDKAQAIANQHGISHVYNDYKEMLANEQLDIVDICTSNAYHAQAAICAIEAGAHVLCEKPDATNSADAEAMAAASIRHDRILMAIRNNRFTSTSSFLRKYVDAGHMGDIYTGRCGWIRRRGIPGKGGWFTTKELSGGGPLIDLGVHFIDLAMWLMGNPKPVAVSGATYCKFAESSLSDSIHSQFGEKNSEGTFDVEDLATGFVRFDNGATLQIEFSWASNIEEEMNFLELRGTKAGFSLRNGDAKLFTEIEETLCMVVPQLKKQADFGHASQINHFIDVVRKRSQPIVTPEQGVDMIKLLAGIYESARLGREIQLT</sequence>
<dbReference type="GO" id="GO:0000166">
    <property type="term" value="F:nucleotide binding"/>
    <property type="evidence" value="ECO:0007669"/>
    <property type="project" value="InterPro"/>
</dbReference>
<evidence type="ECO:0000313" key="4">
    <source>
        <dbReference type="Proteomes" id="UP001304650"/>
    </source>
</evidence>
<dbReference type="InterPro" id="IPR000683">
    <property type="entry name" value="Gfo/Idh/MocA-like_OxRdtase_N"/>
</dbReference>
<accession>A0AA96LTZ3</accession>
<reference evidence="3" key="1">
    <citation type="submission" date="2022-02" db="EMBL/GenBank/DDBJ databases">
        <title>Paenibacillus sp. MBLB1832 Whole Genome Shotgun Sequencing.</title>
        <authorList>
            <person name="Hwang C.Y."/>
            <person name="Cho E.-S."/>
            <person name="Seo M.-J."/>
        </authorList>
    </citation>
    <scope>NUCLEOTIDE SEQUENCE</scope>
    <source>
        <strain evidence="3">MBLB1832</strain>
    </source>
</reference>